<accession>A0A4C1ZZ01</accession>
<keyword evidence="3" id="KW-1185">Reference proteome</keyword>
<feature type="transmembrane region" description="Helical" evidence="1">
    <location>
        <begin position="60"/>
        <end position="80"/>
    </location>
</feature>
<dbReference type="Proteomes" id="UP000299102">
    <property type="component" value="Unassembled WGS sequence"/>
</dbReference>
<proteinExistence type="predicted"/>
<evidence type="ECO:0000256" key="1">
    <source>
        <dbReference type="SAM" id="Phobius"/>
    </source>
</evidence>
<organism evidence="2 3">
    <name type="scientific">Eumeta variegata</name>
    <name type="common">Bagworm moth</name>
    <name type="synonym">Eumeta japonica</name>
    <dbReference type="NCBI Taxonomy" id="151549"/>
    <lineage>
        <taxon>Eukaryota</taxon>
        <taxon>Metazoa</taxon>
        <taxon>Ecdysozoa</taxon>
        <taxon>Arthropoda</taxon>
        <taxon>Hexapoda</taxon>
        <taxon>Insecta</taxon>
        <taxon>Pterygota</taxon>
        <taxon>Neoptera</taxon>
        <taxon>Endopterygota</taxon>
        <taxon>Lepidoptera</taxon>
        <taxon>Glossata</taxon>
        <taxon>Ditrysia</taxon>
        <taxon>Tineoidea</taxon>
        <taxon>Psychidae</taxon>
        <taxon>Oiketicinae</taxon>
        <taxon>Eumeta</taxon>
    </lineage>
</organism>
<protein>
    <submittedName>
        <fullName evidence="2">Uncharacterized protein</fullName>
    </submittedName>
</protein>
<keyword evidence="1" id="KW-0812">Transmembrane</keyword>
<dbReference type="AlphaFoldDB" id="A0A4C1ZZ01"/>
<keyword evidence="1" id="KW-1133">Transmembrane helix</keyword>
<comment type="caution">
    <text evidence="2">The sequence shown here is derived from an EMBL/GenBank/DDBJ whole genome shotgun (WGS) entry which is preliminary data.</text>
</comment>
<evidence type="ECO:0000313" key="3">
    <source>
        <dbReference type="Proteomes" id="UP000299102"/>
    </source>
</evidence>
<gene>
    <name evidence="2" type="ORF">EVAR_61688_1</name>
</gene>
<dbReference type="EMBL" id="BGZK01002325">
    <property type="protein sequence ID" value="GBP92968.1"/>
    <property type="molecule type" value="Genomic_DNA"/>
</dbReference>
<reference evidence="2 3" key="1">
    <citation type="journal article" date="2019" name="Commun. Biol.">
        <title>The bagworm genome reveals a unique fibroin gene that provides high tensile strength.</title>
        <authorList>
            <person name="Kono N."/>
            <person name="Nakamura H."/>
            <person name="Ohtoshi R."/>
            <person name="Tomita M."/>
            <person name="Numata K."/>
            <person name="Arakawa K."/>
        </authorList>
    </citation>
    <scope>NUCLEOTIDE SEQUENCE [LARGE SCALE GENOMIC DNA]</scope>
</reference>
<evidence type="ECO:0000313" key="2">
    <source>
        <dbReference type="EMBL" id="GBP92968.1"/>
    </source>
</evidence>
<keyword evidence="1" id="KW-0472">Membrane</keyword>
<name>A0A4C1ZZ01_EUMVA</name>
<sequence length="111" mass="12803">MFSPDRATHGAGAAQAARRALLFIADIRYRRMRVPVAHSSLRYPTTIHHPTPLSPPHSPFMTLLLFLQPIPLHLIFYSYLREQQHNDNSFGRSFGWYRPLLSNGSHVHLFL</sequence>